<dbReference type="Pfam" id="PF13837">
    <property type="entry name" value="Myb_DNA-bind_4"/>
    <property type="match status" value="1"/>
</dbReference>
<dbReference type="STRING" id="29655.A0A0K9P0I4"/>
<dbReference type="EMBL" id="LFYR01001430">
    <property type="protein sequence ID" value="KMZ61737.1"/>
    <property type="molecule type" value="Genomic_DNA"/>
</dbReference>
<feature type="domain" description="Myb-like" evidence="2">
    <location>
        <begin position="13"/>
        <end position="70"/>
    </location>
</feature>
<dbReference type="PANTHER" id="PTHR33492:SF4">
    <property type="entry name" value="OS02G0174300 PROTEIN"/>
    <property type="match status" value="1"/>
</dbReference>
<dbReference type="InterPro" id="IPR044822">
    <property type="entry name" value="Myb_DNA-bind_4"/>
</dbReference>
<evidence type="ECO:0000259" key="2">
    <source>
        <dbReference type="PROSITE" id="PS50090"/>
    </source>
</evidence>
<sequence>MSSFTRSQIIPDWSLHEMLTLVLEINAIYAERGSSTIPAHQKWNLIADNLIALNICRNSFQCRRKWDSMLSEYYAIKDWESRLRYQTASTSKSNGGDSYWCLESDKRKDLKLPIEFDRELFWLIEGFINKKVVNKKVIKGKDHMKVMPEIETPSSPQSSSASSLSLSGGQREKKRKMSRKMKMKDKIMEIFRESCDQLLLDVKHIETIFNKKPNAANIEEFIRQMQQMDKLVTLFGEVISTLDRLNV</sequence>
<dbReference type="PROSITE" id="PS50090">
    <property type="entry name" value="MYB_LIKE"/>
    <property type="match status" value="1"/>
</dbReference>
<feature type="compositionally biased region" description="Low complexity" evidence="1">
    <location>
        <begin position="153"/>
        <end position="169"/>
    </location>
</feature>
<reference evidence="4" key="1">
    <citation type="journal article" date="2016" name="Nature">
        <title>The genome of the seagrass Zostera marina reveals angiosperm adaptation to the sea.</title>
        <authorList>
            <person name="Olsen J.L."/>
            <person name="Rouze P."/>
            <person name="Verhelst B."/>
            <person name="Lin Y.-C."/>
            <person name="Bayer T."/>
            <person name="Collen J."/>
            <person name="Dattolo E."/>
            <person name="De Paoli E."/>
            <person name="Dittami S."/>
            <person name="Maumus F."/>
            <person name="Michel G."/>
            <person name="Kersting A."/>
            <person name="Lauritano C."/>
            <person name="Lohaus R."/>
            <person name="Toepel M."/>
            <person name="Tonon T."/>
            <person name="Vanneste K."/>
            <person name="Amirebrahimi M."/>
            <person name="Brakel J."/>
            <person name="Bostroem C."/>
            <person name="Chovatia M."/>
            <person name="Grimwood J."/>
            <person name="Jenkins J.W."/>
            <person name="Jueterbock A."/>
            <person name="Mraz A."/>
            <person name="Stam W.T."/>
            <person name="Tice H."/>
            <person name="Bornberg-Bauer E."/>
            <person name="Green P.J."/>
            <person name="Pearson G.A."/>
            <person name="Procaccini G."/>
            <person name="Duarte C.M."/>
            <person name="Schmutz J."/>
            <person name="Reusch T.B.H."/>
            <person name="Van de Peer Y."/>
        </authorList>
    </citation>
    <scope>NUCLEOTIDE SEQUENCE [LARGE SCALE GENOMIC DNA]</scope>
    <source>
        <strain evidence="4">cv. Finnish</strain>
    </source>
</reference>
<accession>A0A0K9P0I4</accession>
<dbReference type="Proteomes" id="UP000036987">
    <property type="component" value="Unassembled WGS sequence"/>
</dbReference>
<evidence type="ECO:0000313" key="3">
    <source>
        <dbReference type="EMBL" id="KMZ61737.1"/>
    </source>
</evidence>
<name>A0A0K9P0I4_ZOSMR</name>
<protein>
    <recommendedName>
        <fullName evidence="2">Myb-like domain-containing protein</fullName>
    </recommendedName>
</protein>
<evidence type="ECO:0000313" key="4">
    <source>
        <dbReference type="Proteomes" id="UP000036987"/>
    </source>
</evidence>
<gene>
    <name evidence="3" type="ORF">ZOSMA_4G00210</name>
</gene>
<feature type="region of interest" description="Disordered" evidence="1">
    <location>
        <begin position="149"/>
        <end position="180"/>
    </location>
</feature>
<proteinExistence type="predicted"/>
<dbReference type="InterPro" id="IPR001005">
    <property type="entry name" value="SANT/Myb"/>
</dbReference>
<evidence type="ECO:0000256" key="1">
    <source>
        <dbReference type="SAM" id="MobiDB-lite"/>
    </source>
</evidence>
<keyword evidence="4" id="KW-1185">Reference proteome</keyword>
<dbReference type="OrthoDB" id="1927263at2759"/>
<dbReference type="AlphaFoldDB" id="A0A0K9P0I4"/>
<dbReference type="Gene3D" id="1.10.10.60">
    <property type="entry name" value="Homeodomain-like"/>
    <property type="match status" value="1"/>
</dbReference>
<comment type="caution">
    <text evidence="3">The sequence shown here is derived from an EMBL/GenBank/DDBJ whole genome shotgun (WGS) entry which is preliminary data.</text>
</comment>
<dbReference type="PANTHER" id="PTHR33492">
    <property type="entry name" value="OSJNBA0043A12.37 PROTEIN-RELATED"/>
    <property type="match status" value="1"/>
</dbReference>
<organism evidence="3 4">
    <name type="scientific">Zostera marina</name>
    <name type="common">Eelgrass</name>
    <dbReference type="NCBI Taxonomy" id="29655"/>
    <lineage>
        <taxon>Eukaryota</taxon>
        <taxon>Viridiplantae</taxon>
        <taxon>Streptophyta</taxon>
        <taxon>Embryophyta</taxon>
        <taxon>Tracheophyta</taxon>
        <taxon>Spermatophyta</taxon>
        <taxon>Magnoliopsida</taxon>
        <taxon>Liliopsida</taxon>
        <taxon>Zosteraceae</taxon>
        <taxon>Zostera</taxon>
    </lineage>
</organism>